<comment type="catalytic activity">
    <reaction evidence="3">
        <text>DNA(n) + a 2'-deoxyribonucleoside 5'-triphosphate = DNA(n+1) + diphosphate</text>
        <dbReference type="Rhea" id="RHEA:22508"/>
        <dbReference type="Rhea" id="RHEA-COMP:17339"/>
        <dbReference type="Rhea" id="RHEA-COMP:17340"/>
        <dbReference type="ChEBI" id="CHEBI:33019"/>
        <dbReference type="ChEBI" id="CHEBI:61560"/>
        <dbReference type="ChEBI" id="CHEBI:173112"/>
        <dbReference type="EC" id="2.7.7.7"/>
    </reaction>
</comment>
<dbReference type="EMBL" id="PNBX01000047">
    <property type="protein sequence ID" value="TMO68008.1"/>
    <property type="molecule type" value="Genomic_DNA"/>
</dbReference>
<reference evidence="4" key="3">
    <citation type="submission" date="2019-09" db="EMBL/GenBank/DDBJ databases">
        <title>Co-occurence of chitin degradation, pigmentation and bioactivity in marine Pseudoalteromonas.</title>
        <authorList>
            <person name="Sonnenschein E.C."/>
            <person name="Bech P.K."/>
        </authorList>
    </citation>
    <scope>NUCLEOTIDE SEQUENCE</scope>
    <source>
        <strain evidence="4">S3790</strain>
        <strain evidence="5 6">S3895</strain>
    </source>
</reference>
<dbReference type="SUPFAM" id="SSF52540">
    <property type="entry name" value="P-loop containing nucleoside triphosphate hydrolases"/>
    <property type="match status" value="1"/>
</dbReference>
<dbReference type="Proteomes" id="UP000307217">
    <property type="component" value="Unassembled WGS sequence"/>
</dbReference>
<evidence type="ECO:0000256" key="2">
    <source>
        <dbReference type="ARBA" id="ARBA00022932"/>
    </source>
</evidence>
<organism evidence="4 7">
    <name type="scientific">Pseudoalteromonas aurantia</name>
    <dbReference type="NCBI Taxonomy" id="43654"/>
    <lineage>
        <taxon>Bacteria</taxon>
        <taxon>Pseudomonadati</taxon>
        <taxon>Pseudomonadota</taxon>
        <taxon>Gammaproteobacteria</taxon>
        <taxon>Alteromonadales</taxon>
        <taxon>Pseudoalteromonadaceae</taxon>
        <taxon>Pseudoalteromonas</taxon>
    </lineage>
</organism>
<dbReference type="GO" id="GO:0003887">
    <property type="term" value="F:DNA-directed DNA polymerase activity"/>
    <property type="evidence" value="ECO:0007669"/>
    <property type="project" value="UniProtKB-KW"/>
</dbReference>
<evidence type="ECO:0000313" key="5">
    <source>
        <dbReference type="EMBL" id="TMO73936.1"/>
    </source>
</evidence>
<evidence type="ECO:0000313" key="4">
    <source>
        <dbReference type="EMBL" id="TMO68008.1"/>
    </source>
</evidence>
<reference evidence="7" key="2">
    <citation type="submission" date="2019-06" db="EMBL/GenBank/DDBJ databases">
        <title>Co-occurence of chitin degradation, pigmentation and bioactivity in marine Pseudoalteromonas.</title>
        <authorList>
            <person name="Sonnenschein E.C."/>
            <person name="Bech P.K."/>
        </authorList>
    </citation>
    <scope>NUCLEOTIDE SEQUENCE [LARGE SCALE GENOMIC DNA]</scope>
    <source>
        <strain evidence="7">S3790</strain>
    </source>
</reference>
<dbReference type="Pfam" id="PF13177">
    <property type="entry name" value="DNA_pol3_delta2"/>
    <property type="match status" value="1"/>
</dbReference>
<dbReference type="Proteomes" id="UP000307164">
    <property type="component" value="Unassembled WGS sequence"/>
</dbReference>
<dbReference type="GO" id="GO:0009360">
    <property type="term" value="C:DNA polymerase III complex"/>
    <property type="evidence" value="ECO:0007669"/>
    <property type="project" value="TreeGrafter"/>
</dbReference>
<dbReference type="OrthoDB" id="9811073at2"/>
<keyword evidence="2" id="KW-0239">DNA-directed DNA polymerase</keyword>
<protein>
    <recommendedName>
        <fullName evidence="1">DNA-directed DNA polymerase</fullName>
        <ecNumber evidence="1">2.7.7.7</ecNumber>
    </recommendedName>
</protein>
<dbReference type="Gene3D" id="3.40.50.300">
    <property type="entry name" value="P-loop containing nucleotide triphosphate hydrolases"/>
    <property type="match status" value="1"/>
</dbReference>
<keyword evidence="6" id="KW-1185">Reference proteome</keyword>
<dbReference type="InterPro" id="IPR050238">
    <property type="entry name" value="DNA_Rep/Repair_Clamp_Loader"/>
</dbReference>
<gene>
    <name evidence="4" type="primary">holB</name>
    <name evidence="4" type="ORF">CWC19_11855</name>
    <name evidence="5" type="ORF">CWC20_11945</name>
</gene>
<dbReference type="EMBL" id="PNBW01000052">
    <property type="protein sequence ID" value="TMO73936.1"/>
    <property type="molecule type" value="Genomic_DNA"/>
</dbReference>
<reference evidence="6 7" key="1">
    <citation type="submission" date="2018-01" db="EMBL/GenBank/DDBJ databases">
        <authorList>
            <person name="Paulsen S."/>
            <person name="Gram L.K."/>
        </authorList>
    </citation>
    <scope>NUCLEOTIDE SEQUENCE [LARGE SCALE GENOMIC DNA]</scope>
    <source>
        <strain evidence="4 7">S3790</strain>
        <strain evidence="5 6">S3895</strain>
    </source>
</reference>
<comment type="caution">
    <text evidence="4">The sequence shown here is derived from an EMBL/GenBank/DDBJ whole genome shotgun (WGS) entry which is preliminary data.</text>
</comment>
<keyword evidence="2" id="KW-0808">Transferase</keyword>
<dbReference type="GO" id="GO:0008408">
    <property type="term" value="F:3'-5' exonuclease activity"/>
    <property type="evidence" value="ECO:0007669"/>
    <property type="project" value="InterPro"/>
</dbReference>
<proteinExistence type="predicted"/>
<evidence type="ECO:0000313" key="6">
    <source>
        <dbReference type="Proteomes" id="UP000307164"/>
    </source>
</evidence>
<evidence type="ECO:0000256" key="3">
    <source>
        <dbReference type="ARBA" id="ARBA00049244"/>
    </source>
</evidence>
<dbReference type="NCBIfam" id="TIGR00678">
    <property type="entry name" value="holB"/>
    <property type="match status" value="1"/>
</dbReference>
<evidence type="ECO:0000313" key="7">
    <source>
        <dbReference type="Proteomes" id="UP000307217"/>
    </source>
</evidence>
<keyword evidence="2" id="KW-0548">Nucleotidyltransferase</keyword>
<dbReference type="PANTHER" id="PTHR11669">
    <property type="entry name" value="REPLICATION FACTOR C / DNA POLYMERASE III GAMMA-TAU SUBUNIT"/>
    <property type="match status" value="1"/>
</dbReference>
<evidence type="ECO:0000256" key="1">
    <source>
        <dbReference type="ARBA" id="ARBA00012417"/>
    </source>
</evidence>
<dbReference type="AlphaFoldDB" id="A0A5S3V8I6"/>
<dbReference type="RefSeq" id="WP_138592067.1">
    <property type="nucleotide sequence ID" value="NZ_PNBW01000052.1"/>
</dbReference>
<sequence>MYTWQQGVWQQLQDSFQLHRFHHAQLFIGLAGVGKFDLANQLASTLLCERPEGFEPCNTCKTCGLLAAGTHPDRLLINAEANSIGVDAIRSLSDFVHHSALQGGNKVVIIKDAEKMTHSAANALLKTLEEPNLNRYILLTCNDKSQLPATVLSRCGQQAVAVIDGSHAQAWLAEQHIPLHDFAWGPQFYSQPLKLVQWHQEGLLEKIETLYLFASNLKASHNFAEVQKILTEHAQLVSVFYVFINQQLKFSLQHGLAFSAYNDAQKAMHRFMLDTQQILGLNQSLGLAKLIYTLQNAIK</sequence>
<dbReference type="EC" id="2.7.7.7" evidence="1"/>
<dbReference type="InterPro" id="IPR027417">
    <property type="entry name" value="P-loop_NTPase"/>
</dbReference>
<dbReference type="PANTHER" id="PTHR11669:SF8">
    <property type="entry name" value="DNA POLYMERASE III SUBUNIT DELTA"/>
    <property type="match status" value="1"/>
</dbReference>
<accession>A0A5S3V8I6</accession>
<dbReference type="InterPro" id="IPR004622">
    <property type="entry name" value="DNA_pol_HolB"/>
</dbReference>
<dbReference type="GO" id="GO:0006261">
    <property type="term" value="P:DNA-templated DNA replication"/>
    <property type="evidence" value="ECO:0007669"/>
    <property type="project" value="TreeGrafter"/>
</dbReference>
<name>A0A5S3V8I6_9GAMM</name>